<name>A0A8K0AAZ1_BRALA</name>
<dbReference type="PANTHER" id="PTHR11177:SF317">
    <property type="entry name" value="CHITINASE 12-RELATED"/>
    <property type="match status" value="1"/>
</dbReference>
<evidence type="ECO:0000313" key="3">
    <source>
        <dbReference type="EMBL" id="CAH1271115.1"/>
    </source>
</evidence>
<dbReference type="OrthoDB" id="76388at2759"/>
<dbReference type="PROSITE" id="PS51910">
    <property type="entry name" value="GH18_2"/>
    <property type="match status" value="1"/>
</dbReference>
<dbReference type="GO" id="GO:0005975">
    <property type="term" value="P:carbohydrate metabolic process"/>
    <property type="evidence" value="ECO:0007669"/>
    <property type="project" value="InterPro"/>
</dbReference>
<evidence type="ECO:0000256" key="1">
    <source>
        <dbReference type="SAM" id="SignalP"/>
    </source>
</evidence>
<dbReference type="GO" id="GO:0004568">
    <property type="term" value="F:chitinase activity"/>
    <property type="evidence" value="ECO:0007669"/>
    <property type="project" value="TreeGrafter"/>
</dbReference>
<organism evidence="3 4">
    <name type="scientific">Branchiostoma lanceolatum</name>
    <name type="common">Common lancelet</name>
    <name type="synonym">Amphioxus lanceolatum</name>
    <dbReference type="NCBI Taxonomy" id="7740"/>
    <lineage>
        <taxon>Eukaryota</taxon>
        <taxon>Metazoa</taxon>
        <taxon>Chordata</taxon>
        <taxon>Cephalochordata</taxon>
        <taxon>Leptocardii</taxon>
        <taxon>Amphioxiformes</taxon>
        <taxon>Branchiostomatidae</taxon>
        <taxon>Branchiostoma</taxon>
    </lineage>
</organism>
<dbReference type="PANTHER" id="PTHR11177">
    <property type="entry name" value="CHITINASE"/>
    <property type="match status" value="1"/>
</dbReference>
<accession>A0A8K0AAZ1</accession>
<dbReference type="InterPro" id="IPR017853">
    <property type="entry name" value="GH"/>
</dbReference>
<dbReference type="GO" id="GO:0008061">
    <property type="term" value="F:chitin binding"/>
    <property type="evidence" value="ECO:0007669"/>
    <property type="project" value="TreeGrafter"/>
</dbReference>
<dbReference type="InterPro" id="IPR050314">
    <property type="entry name" value="Glycosyl_Hydrlase_18"/>
</dbReference>
<dbReference type="Proteomes" id="UP000838412">
    <property type="component" value="Chromosome 8"/>
</dbReference>
<dbReference type="GO" id="GO:0006032">
    <property type="term" value="P:chitin catabolic process"/>
    <property type="evidence" value="ECO:0007669"/>
    <property type="project" value="TreeGrafter"/>
</dbReference>
<reference evidence="3" key="1">
    <citation type="submission" date="2022-01" db="EMBL/GenBank/DDBJ databases">
        <authorList>
            <person name="Braso-Vives M."/>
        </authorList>
    </citation>
    <scope>NUCLEOTIDE SEQUENCE</scope>
</reference>
<feature type="domain" description="GH18" evidence="2">
    <location>
        <begin position="22"/>
        <end position="107"/>
    </location>
</feature>
<evidence type="ECO:0000313" key="4">
    <source>
        <dbReference type="Proteomes" id="UP000838412"/>
    </source>
</evidence>
<proteinExistence type="predicted"/>
<gene>
    <name evidence="3" type="primary">CHIT1</name>
    <name evidence="3" type="ORF">BLAG_LOCUS23220</name>
</gene>
<evidence type="ECO:0000259" key="2">
    <source>
        <dbReference type="PROSITE" id="PS51910"/>
    </source>
</evidence>
<dbReference type="InterPro" id="IPR001223">
    <property type="entry name" value="Glyco_hydro18_cat"/>
</dbReference>
<feature type="signal peptide" evidence="1">
    <location>
        <begin position="1"/>
        <end position="20"/>
    </location>
</feature>
<dbReference type="Pfam" id="PF00704">
    <property type="entry name" value="Glyco_hydro_18"/>
    <property type="match status" value="1"/>
</dbReference>
<keyword evidence="1" id="KW-0732">Signal</keyword>
<feature type="chain" id="PRO_5035476760" evidence="1">
    <location>
        <begin position="21"/>
        <end position="107"/>
    </location>
</feature>
<keyword evidence="4" id="KW-1185">Reference proteome</keyword>
<protein>
    <submittedName>
        <fullName evidence="3">CHIT1 protein</fullName>
    </submittedName>
</protein>
<dbReference type="SUPFAM" id="SSF51445">
    <property type="entry name" value="(Trans)glycosidases"/>
    <property type="match status" value="1"/>
</dbReference>
<sequence>MNMGTLPFLILLTAVHVGVAEYRVVCYYTNWAQYRRSPWSYVPENVDPNLCTHVIYAFANMEDNQLKPYEWNDEDMPWGKGMYSRVGHTSDKFVVSHDVAGHLLRGI</sequence>
<dbReference type="GO" id="GO:0005576">
    <property type="term" value="C:extracellular region"/>
    <property type="evidence" value="ECO:0007669"/>
    <property type="project" value="TreeGrafter"/>
</dbReference>
<dbReference type="AlphaFoldDB" id="A0A8K0AAZ1"/>
<dbReference type="EMBL" id="OV696693">
    <property type="protein sequence ID" value="CAH1271115.1"/>
    <property type="molecule type" value="Genomic_DNA"/>
</dbReference>
<dbReference type="Gene3D" id="3.20.20.80">
    <property type="entry name" value="Glycosidases"/>
    <property type="match status" value="1"/>
</dbReference>